<dbReference type="InterPro" id="IPR003690">
    <property type="entry name" value="MTERF"/>
</dbReference>
<accession>A0A9D4TKI2</accession>
<evidence type="ECO:0000256" key="1">
    <source>
        <dbReference type="ARBA" id="ARBA00007692"/>
    </source>
</evidence>
<evidence type="ECO:0000313" key="5">
    <source>
        <dbReference type="EMBL" id="KAI3428244.1"/>
    </source>
</evidence>
<keyword evidence="6" id="KW-1185">Reference proteome</keyword>
<evidence type="ECO:0000313" key="6">
    <source>
        <dbReference type="Proteomes" id="UP001055712"/>
    </source>
</evidence>
<reference evidence="5" key="2">
    <citation type="submission" date="2020-11" db="EMBL/GenBank/DDBJ databases">
        <authorList>
            <person name="Cecchin M."/>
            <person name="Marcolungo L."/>
            <person name="Rossato M."/>
            <person name="Girolomoni L."/>
            <person name="Cosentino E."/>
            <person name="Cuine S."/>
            <person name="Li-Beisson Y."/>
            <person name="Delledonne M."/>
            <person name="Ballottari M."/>
        </authorList>
    </citation>
    <scope>NUCLEOTIDE SEQUENCE</scope>
    <source>
        <strain evidence="5">211/11P</strain>
        <tissue evidence="5">Whole cell</tissue>
    </source>
</reference>
<dbReference type="PANTHER" id="PTHR13068">
    <property type="entry name" value="CGI-12 PROTEIN-RELATED"/>
    <property type="match status" value="1"/>
</dbReference>
<comment type="similarity">
    <text evidence="1">Belongs to the mTERF family.</text>
</comment>
<feature type="region of interest" description="Disordered" evidence="4">
    <location>
        <begin position="30"/>
        <end position="54"/>
    </location>
</feature>
<keyword evidence="2" id="KW-0805">Transcription regulation</keyword>
<organism evidence="5 6">
    <name type="scientific">Chlorella vulgaris</name>
    <name type="common">Green alga</name>
    <dbReference type="NCBI Taxonomy" id="3077"/>
    <lineage>
        <taxon>Eukaryota</taxon>
        <taxon>Viridiplantae</taxon>
        <taxon>Chlorophyta</taxon>
        <taxon>core chlorophytes</taxon>
        <taxon>Trebouxiophyceae</taxon>
        <taxon>Chlorellales</taxon>
        <taxon>Chlorellaceae</taxon>
        <taxon>Chlorella clade</taxon>
        <taxon>Chlorella</taxon>
    </lineage>
</organism>
<evidence type="ECO:0000256" key="3">
    <source>
        <dbReference type="ARBA" id="ARBA00022946"/>
    </source>
</evidence>
<dbReference type="PANTHER" id="PTHR13068:SF151">
    <property type="entry name" value="TRANSCRIPTION TERMINATION FACTOR MTERF9, CHLOROPLASTIC"/>
    <property type="match status" value="1"/>
</dbReference>
<keyword evidence="3" id="KW-0809">Transit peptide</keyword>
<dbReference type="Proteomes" id="UP001055712">
    <property type="component" value="Unassembled WGS sequence"/>
</dbReference>
<sequence length="481" mass="53478">MSRCPAHEFTGTVAAVKRQHDPEQHCVTTLHTARRRRRRPNWAAAASPAAAPPVEPPEFGLALEPVLETPLVDASLAANDADFIGFIRRQYKLGDVRVARGKALRVLTALQMEDSGVQALSLQRDVLPKLELLEALSPGLGWKVLKACPEEFASPEALERWRLAAAYLHTIGIPPRQISALFARHRCLFKQAVAAPDNLRRLFQWLQRDLGLEAEEILKIVNRVPAVLHADVEGVLKPRMRFLLNLGLSQERVVTALQRMPELLGVDSRLLASKAAYLEQAAGMSRAEVAVQLVGDPAALLCSLAHLEEVVAWLSNEMGLQAGLLRKVVARGGVAKYPVATLRERVAFWRGLGFSQAELTLMLDRMPRLLLYPMHAPKYQLKLAFMTEELRLPLSALVSFPAYVSYSLPRRIAPRAAAARELGRDFAIQLLSRTDEAFAAWLGWEPEEWQVFAAAWQCKEDAARWADPQPPQPAALDCRDV</sequence>
<dbReference type="OrthoDB" id="509332at2759"/>
<reference evidence="5" key="1">
    <citation type="journal article" date="2019" name="Plant J.">
        <title>Chlorella vulgaris genome assembly and annotation reveals the molecular basis for metabolic acclimation to high light conditions.</title>
        <authorList>
            <person name="Cecchin M."/>
            <person name="Marcolungo L."/>
            <person name="Rossato M."/>
            <person name="Girolomoni L."/>
            <person name="Cosentino E."/>
            <person name="Cuine S."/>
            <person name="Li-Beisson Y."/>
            <person name="Delledonne M."/>
            <person name="Ballottari M."/>
        </authorList>
    </citation>
    <scope>NUCLEOTIDE SEQUENCE</scope>
    <source>
        <strain evidence="5">211/11P</strain>
    </source>
</reference>
<gene>
    <name evidence="5" type="ORF">D9Q98_006624</name>
</gene>
<dbReference type="EMBL" id="SIDB01000009">
    <property type="protein sequence ID" value="KAI3428244.1"/>
    <property type="molecule type" value="Genomic_DNA"/>
</dbReference>
<comment type="caution">
    <text evidence="5">The sequence shown here is derived from an EMBL/GenBank/DDBJ whole genome shotgun (WGS) entry which is preliminary data.</text>
</comment>
<protein>
    <submittedName>
        <fullName evidence="5">Uncharacterized protein</fullName>
    </submittedName>
</protein>
<dbReference type="GO" id="GO:0006353">
    <property type="term" value="P:DNA-templated transcription termination"/>
    <property type="evidence" value="ECO:0007669"/>
    <property type="project" value="UniProtKB-KW"/>
</dbReference>
<dbReference type="GO" id="GO:0003676">
    <property type="term" value="F:nucleic acid binding"/>
    <property type="evidence" value="ECO:0007669"/>
    <property type="project" value="InterPro"/>
</dbReference>
<name>A0A9D4TKI2_CHLVU</name>
<dbReference type="Gene3D" id="1.25.70.10">
    <property type="entry name" value="Transcription termination factor 3, mitochondrial"/>
    <property type="match status" value="1"/>
</dbReference>
<proteinExistence type="inferred from homology"/>
<evidence type="ECO:0000256" key="2">
    <source>
        <dbReference type="ARBA" id="ARBA00022472"/>
    </source>
</evidence>
<dbReference type="SMART" id="SM00733">
    <property type="entry name" value="Mterf"/>
    <property type="match status" value="7"/>
</dbReference>
<keyword evidence="2" id="KW-0804">Transcription</keyword>
<keyword evidence="2" id="KW-0806">Transcription termination</keyword>
<dbReference type="AlphaFoldDB" id="A0A9D4TKI2"/>
<dbReference type="Pfam" id="PF02536">
    <property type="entry name" value="mTERF"/>
    <property type="match status" value="1"/>
</dbReference>
<evidence type="ECO:0000256" key="4">
    <source>
        <dbReference type="SAM" id="MobiDB-lite"/>
    </source>
</evidence>
<dbReference type="InterPro" id="IPR038538">
    <property type="entry name" value="MTERF_sf"/>
</dbReference>